<protein>
    <submittedName>
        <fullName evidence="1">Uncharacterized protein</fullName>
    </submittedName>
</protein>
<evidence type="ECO:0000313" key="2">
    <source>
        <dbReference type="Proteomes" id="UP001295684"/>
    </source>
</evidence>
<dbReference type="EMBL" id="CAMPGE010019072">
    <property type="protein sequence ID" value="CAI2377431.1"/>
    <property type="molecule type" value="Genomic_DNA"/>
</dbReference>
<comment type="caution">
    <text evidence="1">The sequence shown here is derived from an EMBL/GenBank/DDBJ whole genome shotgun (WGS) entry which is preliminary data.</text>
</comment>
<sequence length="105" mass="12098">MLNFKTNECVSKVYRKIISRHGRVKNIKIYTEEPPQEGDTNTEGELLSMPPELTDKMQQLHEVFGSFGEEVKADAPEFTLHYDFQPFDSDEPLLFALGVYSPEKE</sequence>
<reference evidence="1" key="1">
    <citation type="submission" date="2023-07" db="EMBL/GenBank/DDBJ databases">
        <authorList>
            <consortium name="AG Swart"/>
            <person name="Singh M."/>
            <person name="Singh A."/>
            <person name="Seah K."/>
            <person name="Emmerich C."/>
        </authorList>
    </citation>
    <scope>NUCLEOTIDE SEQUENCE</scope>
    <source>
        <strain evidence="1">DP1</strain>
    </source>
</reference>
<gene>
    <name evidence="1" type="ORF">ECRASSUSDP1_LOCUS18817</name>
</gene>
<accession>A0AAD1XRL7</accession>
<dbReference type="Proteomes" id="UP001295684">
    <property type="component" value="Unassembled WGS sequence"/>
</dbReference>
<dbReference type="AlphaFoldDB" id="A0AAD1XRL7"/>
<proteinExistence type="predicted"/>
<name>A0AAD1XRL7_EUPCR</name>
<evidence type="ECO:0000313" key="1">
    <source>
        <dbReference type="EMBL" id="CAI2377431.1"/>
    </source>
</evidence>
<organism evidence="1 2">
    <name type="scientific">Euplotes crassus</name>
    <dbReference type="NCBI Taxonomy" id="5936"/>
    <lineage>
        <taxon>Eukaryota</taxon>
        <taxon>Sar</taxon>
        <taxon>Alveolata</taxon>
        <taxon>Ciliophora</taxon>
        <taxon>Intramacronucleata</taxon>
        <taxon>Spirotrichea</taxon>
        <taxon>Hypotrichia</taxon>
        <taxon>Euplotida</taxon>
        <taxon>Euplotidae</taxon>
        <taxon>Moneuplotes</taxon>
    </lineage>
</organism>
<keyword evidence="2" id="KW-1185">Reference proteome</keyword>